<keyword evidence="2" id="KW-1185">Reference proteome</keyword>
<dbReference type="EMBL" id="FUEG01000024">
    <property type="protein sequence ID" value="SJL14646.1"/>
    <property type="molecule type" value="Genomic_DNA"/>
</dbReference>
<name>A0A284S123_ARMOS</name>
<proteinExistence type="predicted"/>
<accession>A0A284S123</accession>
<dbReference type="OrthoDB" id="10658024at2759"/>
<organism evidence="1 2">
    <name type="scientific">Armillaria ostoyae</name>
    <name type="common">Armillaria root rot fungus</name>
    <dbReference type="NCBI Taxonomy" id="47428"/>
    <lineage>
        <taxon>Eukaryota</taxon>
        <taxon>Fungi</taxon>
        <taxon>Dikarya</taxon>
        <taxon>Basidiomycota</taxon>
        <taxon>Agaricomycotina</taxon>
        <taxon>Agaricomycetes</taxon>
        <taxon>Agaricomycetidae</taxon>
        <taxon>Agaricales</taxon>
        <taxon>Marasmiineae</taxon>
        <taxon>Physalacriaceae</taxon>
        <taxon>Armillaria</taxon>
    </lineage>
</organism>
<reference evidence="2" key="1">
    <citation type="journal article" date="2017" name="Nat. Ecol. Evol.">
        <title>Genome expansion and lineage-specific genetic innovations in the forest pathogenic fungi Armillaria.</title>
        <authorList>
            <person name="Sipos G."/>
            <person name="Prasanna A.N."/>
            <person name="Walter M.C."/>
            <person name="O'Connor E."/>
            <person name="Balint B."/>
            <person name="Krizsan K."/>
            <person name="Kiss B."/>
            <person name="Hess J."/>
            <person name="Varga T."/>
            <person name="Slot J."/>
            <person name="Riley R."/>
            <person name="Boka B."/>
            <person name="Rigling D."/>
            <person name="Barry K."/>
            <person name="Lee J."/>
            <person name="Mihaltcheva S."/>
            <person name="LaButti K."/>
            <person name="Lipzen A."/>
            <person name="Waldron R."/>
            <person name="Moloney N.M."/>
            <person name="Sperisen C."/>
            <person name="Kredics L."/>
            <person name="Vagvoelgyi C."/>
            <person name="Patrignani A."/>
            <person name="Fitzpatrick D."/>
            <person name="Nagy I."/>
            <person name="Doyle S."/>
            <person name="Anderson J.B."/>
            <person name="Grigoriev I.V."/>
            <person name="Gueldener U."/>
            <person name="Muensterkoetter M."/>
            <person name="Nagy L.G."/>
        </authorList>
    </citation>
    <scope>NUCLEOTIDE SEQUENCE [LARGE SCALE GENOMIC DNA]</scope>
    <source>
        <strain evidence="2">C18/9</strain>
    </source>
</reference>
<protein>
    <submittedName>
        <fullName evidence="1">Uncharacterized protein</fullName>
    </submittedName>
</protein>
<gene>
    <name evidence="1" type="ORF">ARMOST_18111</name>
</gene>
<evidence type="ECO:0000313" key="1">
    <source>
        <dbReference type="EMBL" id="SJL14646.1"/>
    </source>
</evidence>
<dbReference type="AlphaFoldDB" id="A0A284S123"/>
<evidence type="ECO:0000313" key="2">
    <source>
        <dbReference type="Proteomes" id="UP000219338"/>
    </source>
</evidence>
<sequence>MLTITAFQVSFPKYLVLVEDHCICSRPRQHFLNSRLPWPLRLTSSLNVDEKELDPNSIGSAHTTSSLLPSLRYHQSLQLLGLMRVGYVFCVGVIIGAGPHLARCVLDVLVLELSPVLSPSDSIPVKHTACLQIDSKAACSLYSGSPHIISKGSQRNRGRADLNHARGTLSMGYTKRQAGAIVLYLAPLPFMLLLEVS</sequence>
<dbReference type="Proteomes" id="UP000219338">
    <property type="component" value="Unassembled WGS sequence"/>
</dbReference>